<proteinExistence type="inferred from homology"/>
<comment type="cofactor">
    <cofactor evidence="10">
        <name>[4Fe-4S] cluster</name>
        <dbReference type="ChEBI" id="CHEBI:49883"/>
    </cofactor>
    <text evidence="10">Binds 3 [4Fe-4S] clusters.</text>
</comment>
<keyword evidence="8 10" id="KW-0411">Iron-sulfur</keyword>
<evidence type="ECO:0000313" key="13">
    <source>
        <dbReference type="EMBL" id="AGW13271.1"/>
    </source>
</evidence>
<feature type="binding site" evidence="10">
    <location>
        <position position="146"/>
    </location>
    <ligand>
        <name>[4Fe-4S] cluster</name>
        <dbReference type="ChEBI" id="CHEBI:49883"/>
        <label>2</label>
    </ligand>
</feature>
<dbReference type="Gene3D" id="3.30.70.20">
    <property type="match status" value="2"/>
</dbReference>
<feature type="domain" description="4Fe-4S ferredoxin-type" evidence="11">
    <location>
        <begin position="203"/>
        <end position="234"/>
    </location>
</feature>
<dbReference type="PATRIC" id="fig|1121448.10.peg.1423"/>
<keyword evidence="6 10" id="KW-0249">Electron transport</keyword>
<dbReference type="GO" id="GO:0005886">
    <property type="term" value="C:plasma membrane"/>
    <property type="evidence" value="ECO:0007669"/>
    <property type="project" value="UniProtKB-SubCell"/>
</dbReference>
<evidence type="ECO:0000256" key="7">
    <source>
        <dbReference type="ARBA" id="ARBA00023004"/>
    </source>
</evidence>
<keyword evidence="14" id="KW-1185">Reference proteome</keyword>
<feature type="binding site" evidence="10">
    <location>
        <position position="150"/>
    </location>
    <ligand>
        <name>[4Fe-4S] cluster</name>
        <dbReference type="ChEBI" id="CHEBI:49883"/>
        <label>3</label>
    </ligand>
</feature>
<feature type="domain" description="4Fe-4S ferredoxin-type" evidence="11">
    <location>
        <begin position="160"/>
        <end position="189"/>
    </location>
</feature>
<evidence type="ECO:0000256" key="6">
    <source>
        <dbReference type="ARBA" id="ARBA00022982"/>
    </source>
</evidence>
<dbReference type="PROSITE" id="PS51379">
    <property type="entry name" value="4FE4S_FER_2"/>
    <property type="match status" value="2"/>
</dbReference>
<gene>
    <name evidence="10 13" type="primary">rnfB</name>
    <name evidence="13" type="ORF">DGI_1426</name>
</gene>
<evidence type="ECO:0000256" key="10">
    <source>
        <dbReference type="HAMAP-Rule" id="MF_00463"/>
    </source>
</evidence>
<dbReference type="PROSITE" id="PS51656">
    <property type="entry name" value="4FE4S"/>
    <property type="match status" value="1"/>
</dbReference>
<evidence type="ECO:0000256" key="9">
    <source>
        <dbReference type="ARBA" id="ARBA00023136"/>
    </source>
</evidence>
<feature type="binding site" evidence="10">
    <location>
        <position position="50"/>
    </location>
    <ligand>
        <name>[4Fe-4S] cluster</name>
        <dbReference type="ChEBI" id="CHEBI:49883"/>
        <label>1</label>
    </ligand>
</feature>
<feature type="binding site" evidence="10">
    <location>
        <position position="172"/>
    </location>
    <ligand>
        <name>[4Fe-4S] cluster</name>
        <dbReference type="ChEBI" id="CHEBI:49883"/>
        <label>3</label>
    </ligand>
</feature>
<organism evidence="13 14">
    <name type="scientific">Megalodesulfovibrio gigas (strain ATCC 19364 / DSM 1382 / NCIMB 9332 / VKM B-1759)</name>
    <name type="common">Desulfovibrio gigas</name>
    <dbReference type="NCBI Taxonomy" id="1121448"/>
    <lineage>
        <taxon>Bacteria</taxon>
        <taxon>Pseudomonadati</taxon>
        <taxon>Thermodesulfobacteriota</taxon>
        <taxon>Desulfovibrionia</taxon>
        <taxon>Desulfovibrionales</taxon>
        <taxon>Desulfovibrionaceae</taxon>
        <taxon>Megalodesulfovibrio</taxon>
    </lineage>
</organism>
<dbReference type="GO" id="GO:0009055">
    <property type="term" value="F:electron transfer activity"/>
    <property type="evidence" value="ECO:0007669"/>
    <property type="project" value="InterPro"/>
</dbReference>
<feature type="binding site" evidence="10">
    <location>
        <position position="55"/>
    </location>
    <ligand>
        <name>[4Fe-4S] cluster</name>
        <dbReference type="ChEBI" id="CHEBI:49883"/>
        <label>1</label>
    </ligand>
</feature>
<evidence type="ECO:0000256" key="5">
    <source>
        <dbReference type="ARBA" id="ARBA00022967"/>
    </source>
</evidence>
<keyword evidence="3 10" id="KW-0479">Metal-binding</keyword>
<keyword evidence="4 10" id="KW-0677">Repeat</keyword>
<dbReference type="KEGG" id="dgg:DGI_1426"/>
<evidence type="ECO:0000256" key="8">
    <source>
        <dbReference type="ARBA" id="ARBA00023014"/>
    </source>
</evidence>
<evidence type="ECO:0000259" key="11">
    <source>
        <dbReference type="PROSITE" id="PS51379"/>
    </source>
</evidence>
<feature type="binding site" evidence="10">
    <location>
        <position position="175"/>
    </location>
    <ligand>
        <name>[4Fe-4S] cluster</name>
        <dbReference type="ChEBI" id="CHEBI:49883"/>
        <label>3</label>
    </ligand>
</feature>
<evidence type="ECO:0000256" key="4">
    <source>
        <dbReference type="ARBA" id="ARBA00022737"/>
    </source>
</evidence>
<feature type="binding site" evidence="10">
    <location>
        <position position="73"/>
    </location>
    <ligand>
        <name>[4Fe-4S] cluster</name>
        <dbReference type="ChEBI" id="CHEBI:49883"/>
        <label>1</label>
    </ligand>
</feature>
<dbReference type="HAMAP" id="MF_00463">
    <property type="entry name" value="RsxB_RnfB"/>
    <property type="match status" value="1"/>
</dbReference>
<dbReference type="Pfam" id="PF04060">
    <property type="entry name" value="FeS"/>
    <property type="match status" value="1"/>
</dbReference>
<comment type="subunit">
    <text evidence="10">The complex is composed of six subunits: RnfA, RnfB, RnfC, RnfD, RnfE and RnfG.</text>
</comment>
<dbReference type="InterPro" id="IPR007202">
    <property type="entry name" value="4Fe-4S_dom"/>
</dbReference>
<keyword evidence="2 10" id="KW-0004">4Fe-4S</keyword>
<dbReference type="OrthoDB" id="9789936at2"/>
<protein>
    <recommendedName>
        <fullName evidence="10">Ion-translocating oxidoreductase complex subunit B</fullName>
        <ecNumber evidence="10">7.-.-.-</ecNumber>
    </recommendedName>
    <alternativeName>
        <fullName evidence="10">Rnf electron transport complex subunit B</fullName>
    </alternativeName>
</protein>
<feature type="binding site" evidence="10">
    <location>
        <position position="136"/>
    </location>
    <ligand>
        <name>[4Fe-4S] cluster</name>
        <dbReference type="ChEBI" id="CHEBI:49883"/>
        <label>2</label>
    </ligand>
</feature>
<dbReference type="STRING" id="1121448.DGI_1426"/>
<keyword evidence="5 10" id="KW-1278">Translocase</keyword>
<dbReference type="GO" id="GO:0022900">
    <property type="term" value="P:electron transport chain"/>
    <property type="evidence" value="ECO:0007669"/>
    <property type="project" value="UniProtKB-UniRule"/>
</dbReference>
<dbReference type="SUPFAM" id="SSF54862">
    <property type="entry name" value="4Fe-4S ferredoxins"/>
    <property type="match status" value="1"/>
</dbReference>
<sequence length="293" mass="30627">MIIISVLTLFALGFIAAGILAVASRVLYVEEDPRIEVVTEALPGANCGGCGFAGCESYAVAVLNDPLMPPNLCCAGGPDVSVRVAELTGKAMGDADPKVIFRRCVKDQGGVLKRFQYLGAQSCAAANLVLGGPDACKYSCLGFGDCVRACPFDAMWLENGLVRIAPDKCTSCGSCIRVCPNSILELIPRRARVMVFCSTQDKGKAVKDVCEAGCVNCGACIKKCPAKCISTVNGRIAIDQAACLAYGPECGEACVKACPRDILRCLAPDAVAPAPHKEPAHIPDETHVADLNA</sequence>
<dbReference type="Proteomes" id="UP000016587">
    <property type="component" value="Chromosome"/>
</dbReference>
<feature type="region of interest" description="Hydrophobic" evidence="10">
    <location>
        <begin position="1"/>
        <end position="24"/>
    </location>
</feature>
<keyword evidence="1 10" id="KW-0813">Transport</keyword>
<dbReference type="InterPro" id="IPR017896">
    <property type="entry name" value="4Fe4S_Fe-S-bd"/>
</dbReference>
<keyword evidence="10" id="KW-1003">Cell membrane</keyword>
<dbReference type="Gene3D" id="1.10.15.40">
    <property type="entry name" value="Electron transport complex subunit B, putative Fe-S cluster"/>
    <property type="match status" value="1"/>
</dbReference>
<feature type="domain" description="4Fe-4S" evidence="12">
    <location>
        <begin position="30"/>
        <end position="90"/>
    </location>
</feature>
<dbReference type="GO" id="GO:0046872">
    <property type="term" value="F:metal ion binding"/>
    <property type="evidence" value="ECO:0007669"/>
    <property type="project" value="UniProtKB-KW"/>
</dbReference>
<dbReference type="HOGENOM" id="CLU_053470_0_0_7"/>
<dbReference type="InterPro" id="IPR050395">
    <property type="entry name" value="4Fe4S_Ferredoxin_RnfB"/>
</dbReference>
<evidence type="ECO:0000256" key="3">
    <source>
        <dbReference type="ARBA" id="ARBA00022723"/>
    </source>
</evidence>
<dbReference type="EMBL" id="CP006585">
    <property type="protein sequence ID" value="AGW13271.1"/>
    <property type="molecule type" value="Genomic_DNA"/>
</dbReference>
<dbReference type="eggNOG" id="COG2878">
    <property type="taxonomic scope" value="Bacteria"/>
</dbReference>
<comment type="similarity">
    <text evidence="10">Belongs to the 4Fe4S bacterial-type ferredoxin family. RnfB subfamily.</text>
</comment>
<feature type="binding site" evidence="10">
    <location>
        <position position="169"/>
    </location>
    <ligand>
        <name>[4Fe-4S] cluster</name>
        <dbReference type="ChEBI" id="CHEBI:49883"/>
        <label>3</label>
    </ligand>
</feature>
<evidence type="ECO:0000313" key="14">
    <source>
        <dbReference type="Proteomes" id="UP000016587"/>
    </source>
</evidence>
<comment type="caution">
    <text evidence="10">Lacks conserved residue(s) required for the propagation of feature annotation.</text>
</comment>
<feature type="binding site" evidence="10">
    <location>
        <position position="47"/>
    </location>
    <ligand>
        <name>[4Fe-4S] cluster</name>
        <dbReference type="ChEBI" id="CHEBI:49883"/>
        <label>1</label>
    </ligand>
</feature>
<dbReference type="RefSeq" id="WP_021760074.1">
    <property type="nucleotide sequence ID" value="NC_022444.1"/>
</dbReference>
<dbReference type="InterPro" id="IPR017900">
    <property type="entry name" value="4Fe4S_Fe_S_CS"/>
</dbReference>
<reference evidence="14" key="2">
    <citation type="submission" date="2013-07" db="EMBL/GenBank/DDBJ databases">
        <authorList>
            <person name="Morais-Silva F.O."/>
            <person name="Rezende A.M."/>
            <person name="Pimentel C."/>
            <person name="Resende D.M."/>
            <person name="Santos C.I."/>
            <person name="Clemente C."/>
            <person name="de Oliveira L.M."/>
            <person name="da Silva S.M."/>
            <person name="Costa D.A."/>
            <person name="Varela-Raposo A."/>
            <person name="Horacio E.C.A."/>
            <person name="Matos M."/>
            <person name="Flores O."/>
            <person name="Ruiz J.C."/>
            <person name="Rodrigues-Pousada C."/>
        </authorList>
    </citation>
    <scope>NUCLEOTIDE SEQUENCE [LARGE SCALE GENOMIC DNA]</scope>
    <source>
        <strain evidence="14">ATCC 19364 / DSM 1382 / NCIMB 9332 / VKM B-1759</strain>
    </source>
</reference>
<dbReference type="EC" id="7.-.-.-" evidence="10"/>
<evidence type="ECO:0000256" key="2">
    <source>
        <dbReference type="ARBA" id="ARBA00022485"/>
    </source>
</evidence>
<keyword evidence="7 10" id="KW-0408">Iron</keyword>
<reference evidence="13 14" key="1">
    <citation type="journal article" date="2013" name="J. Bacteriol.">
        <title>Roles of HynAB and Ech, the only two hydrogenases found in the model sulfate reducer Desulfovibrio gigas.</title>
        <authorList>
            <person name="Morais-Silva F.O."/>
            <person name="Santos C.I."/>
            <person name="Rodrigues R."/>
            <person name="Pereira I.A."/>
            <person name="Rodrigues-Pousada C."/>
        </authorList>
    </citation>
    <scope>NUCLEOTIDE SEQUENCE [LARGE SCALE GENOMIC DNA]</scope>
    <source>
        <strain evidence="14">ATCC 19364 / DSM 1382 / NCIMB 9332 / VKM B-1759</strain>
    </source>
</reference>
<comment type="function">
    <text evidence="10">Part of a membrane-bound complex that couples electron transfer with translocation of ions across the membrane.</text>
</comment>
<dbReference type="GO" id="GO:0051539">
    <property type="term" value="F:4 iron, 4 sulfur cluster binding"/>
    <property type="evidence" value="ECO:0007669"/>
    <property type="project" value="UniProtKB-UniRule"/>
</dbReference>
<dbReference type="InterPro" id="IPR010207">
    <property type="entry name" value="Elect_transpt_cplx_RnfB/RsxB"/>
</dbReference>
<feature type="binding site" evidence="10">
    <location>
        <position position="140"/>
    </location>
    <ligand>
        <name>[4Fe-4S] cluster</name>
        <dbReference type="ChEBI" id="CHEBI:49883"/>
        <label>2</label>
    </ligand>
</feature>
<evidence type="ECO:0000256" key="1">
    <source>
        <dbReference type="ARBA" id="ARBA00022448"/>
    </source>
</evidence>
<dbReference type="PANTHER" id="PTHR43560">
    <property type="entry name" value="ION-TRANSLOCATING OXIDOREDUCTASE COMPLEX SUBUNIT B"/>
    <property type="match status" value="1"/>
</dbReference>
<name>T2GAW7_MEGG1</name>
<evidence type="ECO:0000259" key="12">
    <source>
        <dbReference type="PROSITE" id="PS51656"/>
    </source>
</evidence>
<dbReference type="eggNOG" id="COG3383">
    <property type="taxonomic scope" value="Bacteria"/>
</dbReference>
<dbReference type="Pfam" id="PF13237">
    <property type="entry name" value="Fer4_10"/>
    <property type="match status" value="1"/>
</dbReference>
<dbReference type="NCBIfam" id="NF005503">
    <property type="entry name" value="PRK07118.1-2"/>
    <property type="match status" value="1"/>
</dbReference>
<dbReference type="PROSITE" id="PS00198">
    <property type="entry name" value="4FE4S_FER_1"/>
    <property type="match status" value="2"/>
</dbReference>
<accession>T2GAW7</accession>
<dbReference type="AlphaFoldDB" id="T2GAW7"/>
<feature type="binding site" evidence="10">
    <location>
        <position position="179"/>
    </location>
    <ligand>
        <name>[4Fe-4S] cluster</name>
        <dbReference type="ChEBI" id="CHEBI:49883"/>
        <label>2</label>
    </ligand>
</feature>
<keyword evidence="9 10" id="KW-0472">Membrane</keyword>
<dbReference type="PANTHER" id="PTHR43560:SF1">
    <property type="entry name" value="ION-TRANSLOCATING OXIDOREDUCTASE COMPLEX SUBUNIT B"/>
    <property type="match status" value="1"/>
</dbReference>
<comment type="subcellular location">
    <subcellularLocation>
        <location evidence="10">Cell membrane</location>
    </subcellularLocation>
</comment>